<accession>A0AAC9LJU4</accession>
<dbReference type="Proteomes" id="UP000187506">
    <property type="component" value="Chromosome"/>
</dbReference>
<proteinExistence type="predicted"/>
<sequence>MKLQTNIKLKKQEHNLIDYNSKLLLLGSCFSENIGNKLEYFKFQSISNPFGILFHPKAIETVISRALQQKKYLDSDVFYHNEQWHCFDAHSVLSNASKEDLLKDLNTQLQFLQKSILESTHIIITLGTAWVYNLVEENKIVANCHKVPQKAFKKNLLSIESIKKSLQNCITKIRAVNKTAKVIFTVSPVRHIKDGFVENMQSKSHLISAIHQVLNTETLYFPSYEIMMDELRDYRFYKDDMLHPNTTAIKYIWQKFIEVWLNLDALQIMKEVDVVQKGLQHKPFNSNSQAHKEFLLNLDIKKESLTTRFSHILF</sequence>
<evidence type="ECO:0000259" key="1">
    <source>
        <dbReference type="Pfam" id="PF08885"/>
    </source>
</evidence>
<dbReference type="InterPro" id="IPR014982">
    <property type="entry name" value="GSCFA"/>
</dbReference>
<keyword evidence="3" id="KW-1185">Reference proteome</keyword>
<organism evidence="2 3">
    <name type="scientific">Lacinutrix venerupis</name>
    <dbReference type="NCBI Taxonomy" id="1486034"/>
    <lineage>
        <taxon>Bacteria</taxon>
        <taxon>Pseudomonadati</taxon>
        <taxon>Bacteroidota</taxon>
        <taxon>Flavobacteriia</taxon>
        <taxon>Flavobacteriales</taxon>
        <taxon>Flavobacteriaceae</taxon>
        <taxon>Lacinutrix</taxon>
    </lineage>
</organism>
<dbReference type="KEGG" id="lvn:BWR22_03505"/>
<dbReference type="SUPFAM" id="SSF52266">
    <property type="entry name" value="SGNH hydrolase"/>
    <property type="match status" value="1"/>
</dbReference>
<evidence type="ECO:0000313" key="2">
    <source>
        <dbReference type="EMBL" id="APX99413.1"/>
    </source>
</evidence>
<evidence type="ECO:0000313" key="3">
    <source>
        <dbReference type="Proteomes" id="UP000187506"/>
    </source>
</evidence>
<protein>
    <submittedName>
        <fullName evidence="2">GSCFA domain-containing protein</fullName>
    </submittedName>
</protein>
<dbReference type="Pfam" id="PF08885">
    <property type="entry name" value="GSCFA"/>
    <property type="match status" value="1"/>
</dbReference>
<dbReference type="EMBL" id="CP019352">
    <property type="protein sequence ID" value="APX99413.1"/>
    <property type="molecule type" value="Genomic_DNA"/>
</dbReference>
<gene>
    <name evidence="2" type="ORF">BWR22_03505</name>
</gene>
<dbReference type="RefSeq" id="WP_076732052.1">
    <property type="nucleotide sequence ID" value="NZ_CP019352.1"/>
</dbReference>
<feature type="domain" description="GSCFA" evidence="1">
    <location>
        <begin position="22"/>
        <end position="256"/>
    </location>
</feature>
<dbReference type="GO" id="GO:0016788">
    <property type="term" value="F:hydrolase activity, acting on ester bonds"/>
    <property type="evidence" value="ECO:0007669"/>
    <property type="project" value="UniProtKB-ARBA"/>
</dbReference>
<dbReference type="Gene3D" id="3.40.50.1110">
    <property type="entry name" value="SGNH hydrolase"/>
    <property type="match status" value="1"/>
</dbReference>
<name>A0AAC9LJU4_9FLAO</name>
<dbReference type="AlphaFoldDB" id="A0AAC9LJU4"/>
<dbReference type="InterPro" id="IPR036514">
    <property type="entry name" value="SGNH_hydro_sf"/>
</dbReference>
<reference evidence="2 3" key="1">
    <citation type="submission" date="2017-01" db="EMBL/GenBank/DDBJ databases">
        <title>Complete genome of Lacinutrix venerupis DOK2-8 isolated from seawater in Dokdo.</title>
        <authorList>
            <person name="Chi W.-J."/>
            <person name="Kim J.H."/>
        </authorList>
    </citation>
    <scope>NUCLEOTIDE SEQUENCE [LARGE SCALE GENOMIC DNA]</scope>
    <source>
        <strain evidence="2 3">DOK2-8</strain>
    </source>
</reference>